<organism evidence="4 5">
    <name type="scientific">Cyphellophora europaea (strain CBS 101466)</name>
    <name type="common">Phialophora europaea</name>
    <dbReference type="NCBI Taxonomy" id="1220924"/>
    <lineage>
        <taxon>Eukaryota</taxon>
        <taxon>Fungi</taxon>
        <taxon>Dikarya</taxon>
        <taxon>Ascomycota</taxon>
        <taxon>Pezizomycotina</taxon>
        <taxon>Eurotiomycetes</taxon>
        <taxon>Chaetothyriomycetidae</taxon>
        <taxon>Chaetothyriales</taxon>
        <taxon>Cyphellophoraceae</taxon>
        <taxon>Cyphellophora</taxon>
    </lineage>
</organism>
<dbReference type="OrthoDB" id="2018906at2759"/>
<dbReference type="Gene3D" id="2.60.40.1610">
    <property type="entry name" value="Domain of unknown function DUF1254"/>
    <property type="match status" value="1"/>
</dbReference>
<evidence type="ECO:0000313" key="4">
    <source>
        <dbReference type="EMBL" id="ETN39026.1"/>
    </source>
</evidence>
<dbReference type="Pfam" id="PF06863">
    <property type="entry name" value="DUF1254"/>
    <property type="match status" value="1"/>
</dbReference>
<keyword evidence="5" id="KW-1185">Reference proteome</keyword>
<evidence type="ECO:0000256" key="1">
    <source>
        <dbReference type="SAM" id="SignalP"/>
    </source>
</evidence>
<name>W2RR88_CYPE1</name>
<dbReference type="InterPro" id="IPR037049">
    <property type="entry name" value="DUF1214_C_sf"/>
</dbReference>
<dbReference type="EMBL" id="KB822722">
    <property type="protein sequence ID" value="ETN39026.1"/>
    <property type="molecule type" value="Genomic_DNA"/>
</dbReference>
<feature type="signal peptide" evidence="1">
    <location>
        <begin position="1"/>
        <end position="20"/>
    </location>
</feature>
<evidence type="ECO:0000259" key="2">
    <source>
        <dbReference type="Pfam" id="PF06742"/>
    </source>
</evidence>
<dbReference type="Pfam" id="PF06742">
    <property type="entry name" value="DUF1214"/>
    <property type="match status" value="1"/>
</dbReference>
<accession>W2RR88</accession>
<evidence type="ECO:0000313" key="5">
    <source>
        <dbReference type="Proteomes" id="UP000030752"/>
    </source>
</evidence>
<dbReference type="eggNOG" id="ENOG502SNN5">
    <property type="taxonomic scope" value="Eukaryota"/>
</dbReference>
<dbReference type="HOGENOM" id="CLU_027269_0_0_1"/>
<dbReference type="InterPro" id="IPR010621">
    <property type="entry name" value="DUF1214"/>
</dbReference>
<dbReference type="InParanoid" id="W2RR88"/>
<dbReference type="AlphaFoldDB" id="W2RR88"/>
<dbReference type="PANTHER" id="PTHR36509">
    <property type="entry name" value="BLL3101 PROTEIN"/>
    <property type="match status" value="1"/>
</dbReference>
<dbReference type="InterPro" id="IPR037050">
    <property type="entry name" value="DUF1254_sf"/>
</dbReference>
<feature type="domain" description="DUF1254" evidence="3">
    <location>
        <begin position="89"/>
        <end position="231"/>
    </location>
</feature>
<gene>
    <name evidence="4" type="ORF">HMPREF1541_07068</name>
</gene>
<protein>
    <recommendedName>
        <fullName evidence="6">DUF1254 domain-containing protein</fullName>
    </recommendedName>
</protein>
<feature type="domain" description="DUF1214" evidence="2">
    <location>
        <begin position="409"/>
        <end position="501"/>
    </location>
</feature>
<dbReference type="SUPFAM" id="SSF160935">
    <property type="entry name" value="VPA0735-like"/>
    <property type="match status" value="1"/>
</dbReference>
<dbReference type="InterPro" id="IPR010679">
    <property type="entry name" value="DUF1254"/>
</dbReference>
<dbReference type="PANTHER" id="PTHR36509:SF2">
    <property type="entry name" value="BLL3101 PROTEIN"/>
    <property type="match status" value="1"/>
</dbReference>
<dbReference type="VEuPathDB" id="FungiDB:HMPREF1541_07068"/>
<feature type="chain" id="PRO_5004823963" description="DUF1254 domain-containing protein" evidence="1">
    <location>
        <begin position="21"/>
        <end position="530"/>
    </location>
</feature>
<keyword evidence="1" id="KW-0732">Signal</keyword>
<sequence length="530" mass="58411">MRLLTILVCLVAGLGDGARSLSIPRNQDQVASAPAKRQASTSTSTPASIINTDVFPNSPLNATAWALIYTYPLAIFSSWAGGVLRNHSVNEFFHQRNLATPNDPGVIKPNVDTLYSRVVLDLSETDLVLTVPEITDRYWVYPIYDPFGNNLAEIGIVNDNKPGDYLIRRALLGNETIGYSNDTSTFDSSAYQGVVTLPGTHATMLIRLLLVQNTTDNLETVHGYQNESSLTAIAKDDTDAEIWGPTPPLPALAVNDSLLGINTPQKQLEFAAQLVQYNPPLVRTDQRRVFQILDIAGLSQGNFTRVEGVNLTEAAVIANASITADVQDPEHIRPQSNDWQLSTPTYQGDFGTNYASAAYVALAGYQQQSVNQTLYPGFRSLGFTSKFTLEEGGALLLSFSGKPKLNEAKYGFWSLSVYGEDEYLIPNELNRFEVGDRTYNLTYEDGQPIYGPDADDERDDPFQILVQPANVTPPGNWTNNWLPASSKFSWLCKSLRWYVPELAMTDGNYIYPEVENITAITEVQSNSPVV</sequence>
<evidence type="ECO:0000259" key="3">
    <source>
        <dbReference type="Pfam" id="PF06863"/>
    </source>
</evidence>
<evidence type="ECO:0008006" key="6">
    <source>
        <dbReference type="Google" id="ProtNLM"/>
    </source>
</evidence>
<dbReference type="Proteomes" id="UP000030752">
    <property type="component" value="Unassembled WGS sequence"/>
</dbReference>
<reference evidence="4 5" key="1">
    <citation type="submission" date="2013-03" db="EMBL/GenBank/DDBJ databases">
        <title>The Genome Sequence of Phialophora europaea CBS 101466.</title>
        <authorList>
            <consortium name="The Broad Institute Genomics Platform"/>
            <person name="Cuomo C."/>
            <person name="de Hoog S."/>
            <person name="Gorbushina A."/>
            <person name="Walker B."/>
            <person name="Young S.K."/>
            <person name="Zeng Q."/>
            <person name="Gargeya S."/>
            <person name="Fitzgerald M."/>
            <person name="Haas B."/>
            <person name="Abouelleil A."/>
            <person name="Allen A.W."/>
            <person name="Alvarado L."/>
            <person name="Arachchi H.M."/>
            <person name="Berlin A.M."/>
            <person name="Chapman S.B."/>
            <person name="Gainer-Dewar J."/>
            <person name="Goldberg J."/>
            <person name="Griggs A."/>
            <person name="Gujja S."/>
            <person name="Hansen M."/>
            <person name="Howarth C."/>
            <person name="Imamovic A."/>
            <person name="Ireland A."/>
            <person name="Larimer J."/>
            <person name="McCowan C."/>
            <person name="Murphy C."/>
            <person name="Pearson M."/>
            <person name="Poon T.W."/>
            <person name="Priest M."/>
            <person name="Roberts A."/>
            <person name="Saif S."/>
            <person name="Shea T."/>
            <person name="Sisk P."/>
            <person name="Sykes S."/>
            <person name="Wortman J."/>
            <person name="Nusbaum C."/>
            <person name="Birren B."/>
        </authorList>
    </citation>
    <scope>NUCLEOTIDE SEQUENCE [LARGE SCALE GENOMIC DNA]</scope>
    <source>
        <strain evidence="4 5">CBS 101466</strain>
    </source>
</reference>
<dbReference type="GeneID" id="19974407"/>
<dbReference type="Gene3D" id="2.60.120.600">
    <property type="entry name" value="Domain of unknown function DUF1214, C-terminal domain"/>
    <property type="match status" value="1"/>
</dbReference>
<dbReference type="RefSeq" id="XP_008719615.1">
    <property type="nucleotide sequence ID" value="XM_008721393.1"/>
</dbReference>
<proteinExistence type="predicted"/>